<evidence type="ECO:0000256" key="3">
    <source>
        <dbReference type="ARBA" id="ARBA00022763"/>
    </source>
</evidence>
<dbReference type="Proteomes" id="UP000526302">
    <property type="component" value="Unassembled WGS sequence"/>
</dbReference>
<dbReference type="GO" id="GO:0046872">
    <property type="term" value="F:metal ion binding"/>
    <property type="evidence" value="ECO:0007669"/>
    <property type="project" value="UniProtKB-KW"/>
</dbReference>
<dbReference type="AlphaFoldDB" id="A0A7K4BYJ7"/>
<dbReference type="SMART" id="SM00987">
    <property type="entry name" value="UreE_C"/>
    <property type="match status" value="1"/>
</dbReference>
<dbReference type="CDD" id="cd10030">
    <property type="entry name" value="UDG-F4_TTUDGA_SPO1dp_like"/>
    <property type="match status" value="1"/>
</dbReference>
<keyword evidence="4" id="KW-0378">Hydrolase</keyword>
<evidence type="ECO:0000256" key="1">
    <source>
        <dbReference type="ARBA" id="ARBA00022485"/>
    </source>
</evidence>
<organism evidence="9 10">
    <name type="scientific">Candidatus Iainarchaeum sp</name>
    <dbReference type="NCBI Taxonomy" id="3101447"/>
    <lineage>
        <taxon>Archaea</taxon>
        <taxon>Candidatus Iainarchaeota</taxon>
        <taxon>Candidatus Iainarchaeia</taxon>
        <taxon>Candidatus Iainarchaeales</taxon>
        <taxon>Candidatus Iainarchaeaceae</taxon>
        <taxon>Candidatus Iainarchaeum</taxon>
    </lineage>
</organism>
<dbReference type="SMART" id="SM00986">
    <property type="entry name" value="UDG"/>
    <property type="match status" value="1"/>
</dbReference>
<gene>
    <name evidence="9" type="ORF">GX950_00470</name>
</gene>
<dbReference type="InterPro" id="IPR051536">
    <property type="entry name" value="UDG_Type-4/5"/>
</dbReference>
<feature type="domain" description="Uracil-DNA glycosylase-like" evidence="8">
    <location>
        <begin position="38"/>
        <end position="187"/>
    </location>
</feature>
<evidence type="ECO:0000256" key="6">
    <source>
        <dbReference type="ARBA" id="ARBA00023014"/>
    </source>
</evidence>
<evidence type="ECO:0000256" key="5">
    <source>
        <dbReference type="ARBA" id="ARBA00023004"/>
    </source>
</evidence>
<dbReference type="Pfam" id="PF03167">
    <property type="entry name" value="UDG"/>
    <property type="match status" value="1"/>
</dbReference>
<evidence type="ECO:0000313" key="9">
    <source>
        <dbReference type="EMBL" id="NMA44275.1"/>
    </source>
</evidence>
<dbReference type="SUPFAM" id="SSF52141">
    <property type="entry name" value="Uracil-DNA glycosylase-like"/>
    <property type="match status" value="1"/>
</dbReference>
<dbReference type="Gene3D" id="3.40.470.10">
    <property type="entry name" value="Uracil-DNA glycosylase-like domain"/>
    <property type="match status" value="1"/>
</dbReference>
<dbReference type="PANTHER" id="PTHR33693:SF1">
    <property type="entry name" value="TYPE-4 URACIL-DNA GLYCOSYLASE"/>
    <property type="match status" value="1"/>
</dbReference>
<keyword evidence="1" id="KW-0004">4Fe-4S</keyword>
<dbReference type="InterPro" id="IPR036895">
    <property type="entry name" value="Uracil-DNA_glycosylase-like_sf"/>
</dbReference>
<name>A0A7K4BYJ7_9ARCH</name>
<keyword evidence="6" id="KW-0411">Iron-sulfur</keyword>
<dbReference type="InterPro" id="IPR005122">
    <property type="entry name" value="Uracil-DNA_glycosylase-like"/>
</dbReference>
<evidence type="ECO:0000259" key="8">
    <source>
        <dbReference type="SMART" id="SM00986"/>
    </source>
</evidence>
<evidence type="ECO:0000313" key="10">
    <source>
        <dbReference type="Proteomes" id="UP000526302"/>
    </source>
</evidence>
<dbReference type="GO" id="GO:0006281">
    <property type="term" value="P:DNA repair"/>
    <property type="evidence" value="ECO:0007669"/>
    <property type="project" value="UniProtKB-KW"/>
</dbReference>
<dbReference type="EMBL" id="JAAZKV010000003">
    <property type="protein sequence ID" value="NMA44275.1"/>
    <property type="molecule type" value="Genomic_DNA"/>
</dbReference>
<proteinExistence type="predicted"/>
<sequence length="196" mass="22235">MDLDNSTKLEKVKQDLINNAKKHELYKNVLDTNGHIVFGRGSDSAKVLFIGEAPGFSENAQGKPFVGRSGKLLEEWIKELELKKEDYAIMNVVPIIPLNQEKKIRPPTEEEINYFLPETKKMIESIAPQIIVLLGRSSASIFDKNLIVGQAKKQVIGKLTTTLYFIYHPAYYLRNGKKGFEGLTQLKKILSENKEK</sequence>
<accession>A0A7K4BYJ7</accession>
<keyword evidence="2" id="KW-0479">Metal-binding</keyword>
<protein>
    <submittedName>
        <fullName evidence="9">Uracil-DNA glycosylase</fullName>
    </submittedName>
</protein>
<dbReference type="GO" id="GO:0097506">
    <property type="term" value="F:deaminated base DNA N-glycosylase activity"/>
    <property type="evidence" value="ECO:0007669"/>
    <property type="project" value="UniProtKB-ARBA"/>
</dbReference>
<keyword evidence="7" id="KW-0234">DNA repair</keyword>
<keyword evidence="3" id="KW-0227">DNA damage</keyword>
<dbReference type="GO" id="GO:0051539">
    <property type="term" value="F:4 iron, 4 sulfur cluster binding"/>
    <property type="evidence" value="ECO:0007669"/>
    <property type="project" value="UniProtKB-KW"/>
</dbReference>
<evidence type="ECO:0000256" key="2">
    <source>
        <dbReference type="ARBA" id="ARBA00022723"/>
    </source>
</evidence>
<reference evidence="9 10" key="1">
    <citation type="journal article" date="2020" name="Biotechnol. Biofuels">
        <title>New insights from the biogas microbiome by comprehensive genome-resolved metagenomics of nearly 1600 species originating from multiple anaerobic digesters.</title>
        <authorList>
            <person name="Campanaro S."/>
            <person name="Treu L."/>
            <person name="Rodriguez-R L.M."/>
            <person name="Kovalovszki A."/>
            <person name="Ziels R.M."/>
            <person name="Maus I."/>
            <person name="Zhu X."/>
            <person name="Kougias P.G."/>
            <person name="Basile A."/>
            <person name="Luo G."/>
            <person name="Schluter A."/>
            <person name="Konstantinidis K.T."/>
            <person name="Angelidaki I."/>
        </authorList>
    </citation>
    <scope>NUCLEOTIDE SEQUENCE [LARGE SCALE GENOMIC DNA]</scope>
    <source>
        <strain evidence="9">AS22ysBPME_79</strain>
    </source>
</reference>
<dbReference type="PANTHER" id="PTHR33693">
    <property type="entry name" value="TYPE-5 URACIL-DNA GLYCOSYLASE"/>
    <property type="match status" value="1"/>
</dbReference>
<evidence type="ECO:0000256" key="7">
    <source>
        <dbReference type="ARBA" id="ARBA00023204"/>
    </source>
</evidence>
<evidence type="ECO:0000256" key="4">
    <source>
        <dbReference type="ARBA" id="ARBA00022801"/>
    </source>
</evidence>
<keyword evidence="5" id="KW-0408">Iron</keyword>
<comment type="caution">
    <text evidence="9">The sequence shown here is derived from an EMBL/GenBank/DDBJ whole genome shotgun (WGS) entry which is preliminary data.</text>
</comment>